<reference evidence="3" key="1">
    <citation type="journal article" date="2013" name="Genome Announc.">
        <title>Draft genome sequence of the basidiomycetous yeast-like fungus Pseudozyma hubeiensis SY62, which produces an abundant amount of the biosurfactant mannosylerythritol lipids.</title>
        <authorList>
            <person name="Konishi M."/>
            <person name="Hatada Y."/>
            <person name="Horiuchi J."/>
        </authorList>
    </citation>
    <scope>NUCLEOTIDE SEQUENCE [LARGE SCALE GENOMIC DNA]</scope>
    <source>
        <strain evidence="3">SY62</strain>
    </source>
</reference>
<accession>R9NXC6</accession>
<name>R9NXC6_PSEHS</name>
<sequence>MLKPFVMVVEALNADMKLKRDEAVGPRRESVKPQPQASRPRHGRFAGNSPLRATFRCRKVRCFGRRHFMQTLLVVLVWRGSVSNLDPEFRKKLECVTS</sequence>
<evidence type="ECO:0000313" key="3">
    <source>
        <dbReference type="Proteomes" id="UP000014071"/>
    </source>
</evidence>
<dbReference type="EMBL" id="DF238773">
    <property type="protein sequence ID" value="GAC93226.1"/>
    <property type="molecule type" value="Genomic_DNA"/>
</dbReference>
<dbReference type="Proteomes" id="UP000014071">
    <property type="component" value="Unassembled WGS sequence"/>
</dbReference>
<gene>
    <name evidence="2" type="ORF">PHSY_000789</name>
</gene>
<protein>
    <submittedName>
        <fullName evidence="2">Uncharacterized protein</fullName>
    </submittedName>
</protein>
<keyword evidence="3" id="KW-1185">Reference proteome</keyword>
<evidence type="ECO:0000256" key="1">
    <source>
        <dbReference type="SAM" id="MobiDB-lite"/>
    </source>
</evidence>
<organism evidence="2 3">
    <name type="scientific">Pseudozyma hubeiensis (strain SY62)</name>
    <name type="common">Yeast</name>
    <dbReference type="NCBI Taxonomy" id="1305764"/>
    <lineage>
        <taxon>Eukaryota</taxon>
        <taxon>Fungi</taxon>
        <taxon>Dikarya</taxon>
        <taxon>Basidiomycota</taxon>
        <taxon>Ustilaginomycotina</taxon>
        <taxon>Ustilaginomycetes</taxon>
        <taxon>Ustilaginales</taxon>
        <taxon>Ustilaginaceae</taxon>
        <taxon>Pseudozyma</taxon>
    </lineage>
</organism>
<dbReference type="AlphaFoldDB" id="R9NXC6"/>
<dbReference type="HOGENOM" id="CLU_2334553_0_0_1"/>
<feature type="compositionally biased region" description="Basic and acidic residues" evidence="1">
    <location>
        <begin position="20"/>
        <end position="31"/>
    </location>
</feature>
<dbReference type="GeneID" id="24106092"/>
<dbReference type="RefSeq" id="XP_012186813.1">
    <property type="nucleotide sequence ID" value="XM_012331423.1"/>
</dbReference>
<evidence type="ECO:0000313" key="2">
    <source>
        <dbReference type="EMBL" id="GAC93226.1"/>
    </source>
</evidence>
<proteinExistence type="predicted"/>
<feature type="region of interest" description="Disordered" evidence="1">
    <location>
        <begin position="20"/>
        <end position="47"/>
    </location>
</feature>